<accession>A0A8H3HH12</accession>
<reference evidence="1" key="1">
    <citation type="submission" date="2021-01" db="EMBL/GenBank/DDBJ databases">
        <authorList>
            <person name="Kaushik A."/>
        </authorList>
    </citation>
    <scope>NUCLEOTIDE SEQUENCE</scope>
    <source>
        <strain evidence="1">AG2-2IIIB</strain>
    </source>
</reference>
<evidence type="ECO:0000313" key="1">
    <source>
        <dbReference type="EMBL" id="CAE6507197.1"/>
    </source>
</evidence>
<evidence type="ECO:0000313" key="2">
    <source>
        <dbReference type="Proteomes" id="UP000663843"/>
    </source>
</evidence>
<dbReference type="AlphaFoldDB" id="A0A8H3HH12"/>
<protein>
    <submittedName>
        <fullName evidence="1">Uncharacterized protein</fullName>
    </submittedName>
</protein>
<proteinExistence type="predicted"/>
<comment type="caution">
    <text evidence="1">The sequence shown here is derived from an EMBL/GenBank/DDBJ whole genome shotgun (WGS) entry which is preliminary data.</text>
</comment>
<gene>
    <name evidence="1" type="ORF">RDB_LOCUS147297</name>
</gene>
<dbReference type="Proteomes" id="UP000663843">
    <property type="component" value="Unassembled WGS sequence"/>
</dbReference>
<sequence length="414" mass="47371">MRESFRRVLETPELITLIAEGFDTEYRRELMLVSKHFFRCVGPAAWKSVPRLDFLLKLVEGTEVKEETSEGSGRAHYEFTEITVKLPLNPDLGRFNLYAPWVQELEIFDECSQEIENVDPFLTLFDGRPLLPNLRQLTTYTGADIVSDKRLMGFINMFFSSSLREIRTRLHEKGHPTNIYTSSISTLFKRIKETCPQIRALEFYPTNPYGSSEPVTLNNQCRDILQSFSNLRSFSSTTYILEPAVFRVLGGLPHLESLSIRGSHMEEPVLDEQLSVPADWFEELIDLQLYDIHPQDIKILWGQTSIAKKLGSVLIQTDPTTAPDPSDEPMDGNNWIESFLGALPRLSPHLHDLTFYVGDEDGTQFRISPDVRNGLRELKLEKFELKLKMMYGVVADSEDEIYDDGGYGDGGYYD</sequence>
<dbReference type="EMBL" id="CAJMWT010005557">
    <property type="protein sequence ID" value="CAE6507197.1"/>
    <property type="molecule type" value="Genomic_DNA"/>
</dbReference>
<name>A0A8H3HH12_9AGAM</name>
<organism evidence="1 2">
    <name type="scientific">Rhizoctonia solani</name>
    <dbReference type="NCBI Taxonomy" id="456999"/>
    <lineage>
        <taxon>Eukaryota</taxon>
        <taxon>Fungi</taxon>
        <taxon>Dikarya</taxon>
        <taxon>Basidiomycota</taxon>
        <taxon>Agaricomycotina</taxon>
        <taxon>Agaricomycetes</taxon>
        <taxon>Cantharellales</taxon>
        <taxon>Ceratobasidiaceae</taxon>
        <taxon>Rhizoctonia</taxon>
    </lineage>
</organism>